<evidence type="ECO:0000256" key="10">
    <source>
        <dbReference type="HAMAP-Rule" id="MF_00172"/>
    </source>
</evidence>
<dbReference type="Pfam" id="PF01717">
    <property type="entry name" value="Meth_synt_2"/>
    <property type="match status" value="1"/>
</dbReference>
<dbReference type="NCBIfam" id="NF003556">
    <property type="entry name" value="PRK05222.1"/>
    <property type="match status" value="1"/>
</dbReference>
<comment type="function">
    <text evidence="1 10">Catalyzes the transfer of a methyl group from 5-methyltetrahydrofolate to homocysteine resulting in methionine formation.</text>
</comment>
<dbReference type="PANTHER" id="PTHR30519">
    <property type="entry name" value="5-METHYLTETRAHYDROPTEROYLTRIGLUTAMATE--HOMOCYSTEINE METHYLTRANSFERASE"/>
    <property type="match status" value="1"/>
</dbReference>
<feature type="binding site" evidence="10">
    <location>
        <position position="116"/>
    </location>
    <ligand>
        <name>5-methyltetrahydropteroyltri-L-glutamate</name>
        <dbReference type="ChEBI" id="CHEBI:58207"/>
    </ligand>
</feature>
<dbReference type="CDD" id="cd03312">
    <property type="entry name" value="CIMS_N_terminal_like"/>
    <property type="match status" value="1"/>
</dbReference>
<dbReference type="EC" id="2.1.1.14" evidence="10"/>
<evidence type="ECO:0000313" key="14">
    <source>
        <dbReference type="Proteomes" id="UP001589619"/>
    </source>
</evidence>
<keyword evidence="10" id="KW-0677">Repeat</keyword>
<keyword evidence="14" id="KW-1185">Reference proteome</keyword>
<feature type="binding site" evidence="10">
    <location>
        <begin position="523"/>
        <end position="524"/>
    </location>
    <ligand>
        <name>5-methyltetrahydropteroyltri-L-glutamate</name>
        <dbReference type="ChEBI" id="CHEBI:58207"/>
    </ligand>
</feature>
<dbReference type="Pfam" id="PF08267">
    <property type="entry name" value="Meth_synt_1"/>
    <property type="match status" value="1"/>
</dbReference>
<evidence type="ECO:0000256" key="1">
    <source>
        <dbReference type="ARBA" id="ARBA00002777"/>
    </source>
</evidence>
<evidence type="ECO:0000259" key="11">
    <source>
        <dbReference type="Pfam" id="PF01717"/>
    </source>
</evidence>
<keyword evidence="4 10" id="KW-0489">Methyltransferase</keyword>
<feature type="binding site" evidence="10">
    <location>
        <position position="613"/>
    </location>
    <ligand>
        <name>5-methyltetrahydropteroyltri-L-glutamate</name>
        <dbReference type="ChEBI" id="CHEBI:58207"/>
    </ligand>
</feature>
<dbReference type="EMBL" id="JBHMAG010000024">
    <property type="protein sequence ID" value="MFB9756446.1"/>
    <property type="molecule type" value="Genomic_DNA"/>
</dbReference>
<feature type="binding site" evidence="10">
    <location>
        <begin position="439"/>
        <end position="441"/>
    </location>
    <ligand>
        <name>L-homocysteine</name>
        <dbReference type="ChEBI" id="CHEBI:58199"/>
    </ligand>
</feature>
<comment type="cofactor">
    <cofactor evidence="10">
        <name>Zn(2+)</name>
        <dbReference type="ChEBI" id="CHEBI:29105"/>
    </cofactor>
    <text evidence="10">Binds 1 zinc ion per subunit.</text>
</comment>
<keyword evidence="6 10" id="KW-0808">Transferase</keyword>
<dbReference type="InterPro" id="IPR002629">
    <property type="entry name" value="Met_Synth_C/arc"/>
</dbReference>
<name>A0ABV5W7R7_9BACL</name>
<evidence type="ECO:0000256" key="7">
    <source>
        <dbReference type="ARBA" id="ARBA00022723"/>
    </source>
</evidence>
<proteinExistence type="inferred from homology"/>
<dbReference type="RefSeq" id="WP_344916364.1">
    <property type="nucleotide sequence ID" value="NZ_BAAAYO010000020.1"/>
</dbReference>
<feature type="binding site" evidence="10">
    <location>
        <begin position="439"/>
        <end position="441"/>
    </location>
    <ligand>
        <name>L-methionine</name>
        <dbReference type="ChEBI" id="CHEBI:57844"/>
    </ligand>
</feature>
<dbReference type="SUPFAM" id="SSF51726">
    <property type="entry name" value="UROD/MetE-like"/>
    <property type="match status" value="2"/>
</dbReference>
<keyword evidence="7 10" id="KW-0479">Metal-binding</keyword>
<evidence type="ECO:0000256" key="2">
    <source>
        <dbReference type="ARBA" id="ARBA00004681"/>
    </source>
</evidence>
<dbReference type="InterPro" id="IPR013215">
    <property type="entry name" value="Cbl-indep_Met_Synth_N"/>
</dbReference>
<dbReference type="Gene3D" id="3.20.20.210">
    <property type="match status" value="2"/>
</dbReference>
<dbReference type="NCBIfam" id="TIGR01371">
    <property type="entry name" value="met_syn_B12ind"/>
    <property type="match status" value="1"/>
</dbReference>
<feature type="domain" description="Cobalamin-independent methionine synthase MetE N-terminal" evidence="12">
    <location>
        <begin position="8"/>
        <end position="316"/>
    </location>
</feature>
<feature type="binding site" evidence="10">
    <location>
        <position position="734"/>
    </location>
    <ligand>
        <name>Zn(2+)</name>
        <dbReference type="ChEBI" id="CHEBI:29105"/>
        <note>catalytic</note>
    </ligand>
</feature>
<gene>
    <name evidence="10 13" type="primary">metE</name>
    <name evidence="13" type="ORF">ACFFNY_33135</name>
</gene>
<feature type="binding site" evidence="10">
    <location>
        <position position="607"/>
    </location>
    <ligand>
        <name>L-homocysteine</name>
        <dbReference type="ChEBI" id="CHEBI:58199"/>
    </ligand>
</feature>
<evidence type="ECO:0000256" key="8">
    <source>
        <dbReference type="ARBA" id="ARBA00022833"/>
    </source>
</evidence>
<comment type="catalytic activity">
    <reaction evidence="10">
        <text>5-methyltetrahydropteroyltri-L-glutamate + L-homocysteine = tetrahydropteroyltri-L-glutamate + L-methionine</text>
        <dbReference type="Rhea" id="RHEA:21196"/>
        <dbReference type="ChEBI" id="CHEBI:57844"/>
        <dbReference type="ChEBI" id="CHEBI:58140"/>
        <dbReference type="ChEBI" id="CHEBI:58199"/>
        <dbReference type="ChEBI" id="CHEBI:58207"/>
        <dbReference type="EC" id="2.1.1.14"/>
    </reaction>
</comment>
<comment type="similarity">
    <text evidence="3 10">Belongs to the vitamin-B12 independent methionine synthase family.</text>
</comment>
<dbReference type="InterPro" id="IPR006276">
    <property type="entry name" value="Cobalamin-indep_Met_synthase"/>
</dbReference>
<keyword evidence="5 10" id="KW-0028">Amino-acid biosynthesis</keyword>
<dbReference type="InterPro" id="IPR038071">
    <property type="entry name" value="UROD/MetE-like_sf"/>
</dbReference>
<feature type="domain" description="Cobalamin-independent methionine synthase MetE C-terminal/archaeal" evidence="11">
    <location>
        <begin position="434"/>
        <end position="756"/>
    </location>
</feature>
<keyword evidence="9 10" id="KW-0486">Methionine biosynthesis</keyword>
<evidence type="ECO:0000256" key="6">
    <source>
        <dbReference type="ARBA" id="ARBA00022679"/>
    </source>
</evidence>
<feature type="binding site" evidence="10">
    <location>
        <position position="569"/>
    </location>
    <ligand>
        <name>5-methyltetrahydropteroyltri-L-glutamate</name>
        <dbReference type="ChEBI" id="CHEBI:58207"/>
    </ligand>
</feature>
<protein>
    <recommendedName>
        <fullName evidence="10">5-methyltetrahydropteroyltriglutamate--homocysteine methyltransferase</fullName>
        <ecNumber evidence="10">2.1.1.14</ecNumber>
    </recommendedName>
    <alternativeName>
        <fullName evidence="10">Cobalamin-independent methionine synthase</fullName>
    </alternativeName>
    <alternativeName>
        <fullName evidence="10">Methionine synthase, vitamin-B12 independent isozyme</fullName>
    </alternativeName>
</protein>
<dbReference type="Proteomes" id="UP001589619">
    <property type="component" value="Unassembled WGS sequence"/>
</dbReference>
<feature type="binding site" evidence="10">
    <location>
        <position position="649"/>
    </location>
    <ligand>
        <name>Zn(2+)</name>
        <dbReference type="ChEBI" id="CHEBI:29105"/>
        <note>catalytic</note>
    </ligand>
</feature>
<evidence type="ECO:0000259" key="12">
    <source>
        <dbReference type="Pfam" id="PF08267"/>
    </source>
</evidence>
<comment type="caution">
    <text evidence="13">The sequence shown here is derived from an EMBL/GenBank/DDBJ whole genome shotgun (WGS) entry which is preliminary data.</text>
</comment>
<dbReference type="HAMAP" id="MF_00172">
    <property type="entry name" value="Meth_synth"/>
    <property type="match status" value="1"/>
</dbReference>
<evidence type="ECO:0000256" key="9">
    <source>
        <dbReference type="ARBA" id="ARBA00023167"/>
    </source>
</evidence>
<feature type="binding site" evidence="10">
    <location>
        <position position="492"/>
    </location>
    <ligand>
        <name>L-homocysteine</name>
        <dbReference type="ChEBI" id="CHEBI:58199"/>
    </ligand>
</feature>
<dbReference type="GO" id="GO:0032259">
    <property type="term" value="P:methylation"/>
    <property type="evidence" value="ECO:0007669"/>
    <property type="project" value="UniProtKB-KW"/>
</dbReference>
<evidence type="ECO:0000256" key="4">
    <source>
        <dbReference type="ARBA" id="ARBA00022603"/>
    </source>
</evidence>
<evidence type="ECO:0000313" key="13">
    <source>
        <dbReference type="EMBL" id="MFB9756446.1"/>
    </source>
</evidence>
<evidence type="ECO:0000256" key="5">
    <source>
        <dbReference type="ARBA" id="ARBA00022605"/>
    </source>
</evidence>
<feature type="binding site" evidence="10">
    <location>
        <begin position="20"/>
        <end position="23"/>
    </location>
    <ligand>
        <name>5-methyltetrahydropteroyltri-L-glutamate</name>
        <dbReference type="ChEBI" id="CHEBI:58207"/>
    </ligand>
</feature>
<dbReference type="CDD" id="cd03311">
    <property type="entry name" value="CIMS_C_terminal_like"/>
    <property type="match status" value="1"/>
</dbReference>
<feature type="binding site" evidence="10">
    <location>
        <position position="607"/>
    </location>
    <ligand>
        <name>L-methionine</name>
        <dbReference type="ChEBI" id="CHEBI:57844"/>
    </ligand>
</feature>
<organism evidence="13 14">
    <name type="scientific">Paenibacillus hodogayensis</name>
    <dbReference type="NCBI Taxonomy" id="279208"/>
    <lineage>
        <taxon>Bacteria</taxon>
        <taxon>Bacillati</taxon>
        <taxon>Bacillota</taxon>
        <taxon>Bacilli</taxon>
        <taxon>Bacillales</taxon>
        <taxon>Paenibacillaceae</taxon>
        <taxon>Paenibacillus</taxon>
    </lineage>
</organism>
<feature type="binding site" evidence="10">
    <location>
        <position position="492"/>
    </location>
    <ligand>
        <name>L-methionine</name>
        <dbReference type="ChEBI" id="CHEBI:57844"/>
    </ligand>
</feature>
<evidence type="ECO:0000256" key="3">
    <source>
        <dbReference type="ARBA" id="ARBA00009553"/>
    </source>
</evidence>
<feature type="binding site" evidence="10">
    <location>
        <position position="673"/>
    </location>
    <ligand>
        <name>Zn(2+)</name>
        <dbReference type="ChEBI" id="CHEBI:29105"/>
        <note>catalytic</note>
    </ligand>
</feature>
<reference evidence="13 14" key="1">
    <citation type="submission" date="2024-09" db="EMBL/GenBank/DDBJ databases">
        <authorList>
            <person name="Sun Q."/>
            <person name="Mori K."/>
        </authorList>
    </citation>
    <scope>NUCLEOTIDE SEQUENCE [LARGE SCALE GENOMIC DNA]</scope>
    <source>
        <strain evidence="13 14">JCM 12520</strain>
    </source>
</reference>
<feature type="active site" description="Proton donor" evidence="10">
    <location>
        <position position="702"/>
    </location>
</feature>
<dbReference type="GO" id="GO:0003871">
    <property type="term" value="F:5-methyltetrahydropteroyltriglutamate-homocysteine S-methyltransferase activity"/>
    <property type="evidence" value="ECO:0007669"/>
    <property type="project" value="UniProtKB-EC"/>
</dbReference>
<accession>A0ABV5W7R7</accession>
<sequence>MGTTTIRSSSLGYPRIGADREWKKALEAFWARKTSEVELLAQLETIRLNHLRTQRDKGIDLVPVGDFSLYDHVLDLAVQLGVVPERFGHTGGPVPLSVYFAIARGVQGATASEMTKWFNTNYHYIVPELEGAKPALLENRPLQAYREAKEKLSIEGKPVVLGLYTFLKLSKGYKAEQLDELVDQFLPAYLQLIRELDEEGVQWVQIDEPILSVSLPKAEMKRVARIYEEVRRAAPRVKILLQTYFEGVEHYEETVALPVDGIGLDFVHGYVRNKKHLEQFGFPADKVLGVGLIDGRNIWRSDLGAKLAFVNELAAQVPLDRQILQPSCSLLHVPVTTSREKELDPVLKQALAYADEKLEEIVLLVRALREGEAAVADELLVSREALEALEAHPGRVSAGVRASVAAADGSEPARSKPFAERYSAQLARWNLPVLPTTTIGSFPQTADVRQARRKWRSAEWTEEQYEAFVREQIGLWIERQEQIGLDVLVHGEFERTDMVEFFGEKLNGFAFTANGWVQSYGSRCVKPPVIYGDVEHVKAMTVAETAYAQSLTSQPVKGMLTGPITILNWSFVRDDLSREQVANQIALALREEVELLEKAGIGMIQVDEPALREGLPLKDEDGPGYLEWAVRAFKLATSSVGESTQIHTHMCYCEFHDMIDSIRALDADVISIETSRSHGEMIPALEREPYELGIGLGVYDIHSPRVPPVPEMVSIIDSALEVLDPALFWVNPDCGLKTRGVDETVASLTNMVEAAKVVRTRIAAGGGQPA</sequence>
<dbReference type="PIRSF" id="PIRSF000382">
    <property type="entry name" value="MeTrfase_B12_ind"/>
    <property type="match status" value="1"/>
</dbReference>
<comment type="pathway">
    <text evidence="2 10">Amino-acid biosynthesis; L-methionine biosynthesis via de novo pathway; L-methionine from L-homocysteine (MetE route): step 1/1.</text>
</comment>
<feature type="binding site" evidence="10">
    <location>
        <position position="651"/>
    </location>
    <ligand>
        <name>Zn(2+)</name>
        <dbReference type="ChEBI" id="CHEBI:29105"/>
        <note>catalytic</note>
    </ligand>
</feature>
<keyword evidence="8 10" id="KW-0862">Zinc</keyword>